<dbReference type="InterPro" id="IPR004087">
    <property type="entry name" value="KH_dom"/>
</dbReference>
<keyword evidence="3" id="KW-0694">RNA-binding</keyword>
<dbReference type="SMART" id="SM00322">
    <property type="entry name" value="KH"/>
    <property type="match status" value="1"/>
</dbReference>
<evidence type="ECO:0000256" key="5">
    <source>
        <dbReference type="SAM" id="MobiDB-lite"/>
    </source>
</evidence>
<keyword evidence="8" id="KW-1185">Reference proteome</keyword>
<evidence type="ECO:0000256" key="4">
    <source>
        <dbReference type="ARBA" id="ARBA00023242"/>
    </source>
</evidence>
<comment type="subcellular location">
    <subcellularLocation>
        <location evidence="1">Nucleus</location>
    </subcellularLocation>
</comment>
<name>A0A8W8JLT3_MAGGI</name>
<dbReference type="EnsemblMetazoa" id="G19404.3">
    <property type="protein sequence ID" value="G19404.3:cds"/>
    <property type="gene ID" value="G19404"/>
</dbReference>
<reference evidence="7" key="1">
    <citation type="submission" date="2022-08" db="UniProtKB">
        <authorList>
            <consortium name="EnsemblMetazoa"/>
        </authorList>
    </citation>
    <scope>IDENTIFICATION</scope>
    <source>
        <strain evidence="7">05x7-T-G4-1.051#20</strain>
    </source>
</reference>
<evidence type="ECO:0000256" key="2">
    <source>
        <dbReference type="ARBA" id="ARBA00022473"/>
    </source>
</evidence>
<dbReference type="FunFam" id="3.30.1370.10:FF:000055">
    <property type="entry name" value="protein quaking isoform X1"/>
    <property type="match status" value="1"/>
</dbReference>
<protein>
    <recommendedName>
        <fullName evidence="6">K Homology domain-containing protein</fullName>
    </recommendedName>
</protein>
<evidence type="ECO:0000313" key="7">
    <source>
        <dbReference type="EnsemblMetazoa" id="G19404.3:cds"/>
    </source>
</evidence>
<feature type="domain" description="K Homology" evidence="6">
    <location>
        <begin position="151"/>
        <end position="247"/>
    </location>
</feature>
<keyword evidence="4" id="KW-0539">Nucleus</keyword>
<dbReference type="CDD" id="cd22465">
    <property type="entry name" value="KH-I_Hqk"/>
    <property type="match status" value="1"/>
</dbReference>
<dbReference type="InterPro" id="IPR055256">
    <property type="entry name" value="KH_1_KHDC4/BBP-like"/>
</dbReference>
<dbReference type="Pfam" id="PF16544">
    <property type="entry name" value="STAR_dimer"/>
    <property type="match status" value="1"/>
</dbReference>
<dbReference type="Proteomes" id="UP000005408">
    <property type="component" value="Unassembled WGS sequence"/>
</dbReference>
<accession>A0A8W8JLT3</accession>
<evidence type="ECO:0000256" key="3">
    <source>
        <dbReference type="ARBA" id="ARBA00022884"/>
    </source>
</evidence>
<feature type="region of interest" description="Disordered" evidence="5">
    <location>
        <begin position="476"/>
        <end position="499"/>
    </location>
</feature>
<dbReference type="InterPro" id="IPR032377">
    <property type="entry name" value="STAR_dimer"/>
</dbReference>
<dbReference type="Pfam" id="PF22675">
    <property type="entry name" value="KH-I_KHDC4-BBP"/>
    <property type="match status" value="1"/>
</dbReference>
<sequence>MGTETNKDERSTPEYLAQLLKDKKQIQAFPNVFVHLEKLLDEVIIRDGCRDLAAILNLALRCTRKEMEFYCIEKEKLSENFAYFICEIVCNSVEKGIACVIIHRRPKIAPKKARKDETTGQEINRVRLQLFHHKGNGRIPLDLPEPIGPVQTISEKLYVPVKEHPDFNFVGRILGPRGMTAKELEQFTGCKIMVRGKGSMRDKKKEEQNRGKPNWEHLNEELHVLITVEDTVNRAEVKMAKAMEEVKKLLVPAPEGEDDLKKMQLMELAILNGTYRDSKAIPLARKSQACLRERQGNPDGEDDLKKRQLMELAIINGTYRDTSKPPTTQAGGGQSSTSTHAFGLPWNAQLQTMQMLGQFDTSGLDHKSILKTSEAPRFLTAASPLTAGISQLRSPTPAGAPLILAPRMPQVATSSATMINPPPLVSPTDSAATGLIRQPVQCLRCEGPWTLYGHTLTQGWLFHKFGGSCAYETNSNPPEHLKNKSELQNTGSGASIKGSNARHLTLSPTMFYSQ</sequence>
<evidence type="ECO:0000259" key="6">
    <source>
        <dbReference type="SMART" id="SM00322"/>
    </source>
</evidence>
<dbReference type="Gene3D" id="3.30.1370.10">
    <property type="entry name" value="K Homology domain, type 1"/>
    <property type="match status" value="2"/>
</dbReference>
<dbReference type="GO" id="GO:0003729">
    <property type="term" value="F:mRNA binding"/>
    <property type="evidence" value="ECO:0007669"/>
    <property type="project" value="TreeGrafter"/>
</dbReference>
<dbReference type="PANTHER" id="PTHR11208:SF125">
    <property type="entry name" value="KH DOMAIN-CONTAINING RNA-BINDING PROTEIN QKI"/>
    <property type="match status" value="1"/>
</dbReference>
<keyword evidence="2" id="KW-0217">Developmental protein</keyword>
<organism evidence="7 8">
    <name type="scientific">Magallana gigas</name>
    <name type="common">Pacific oyster</name>
    <name type="synonym">Crassostrea gigas</name>
    <dbReference type="NCBI Taxonomy" id="29159"/>
    <lineage>
        <taxon>Eukaryota</taxon>
        <taxon>Metazoa</taxon>
        <taxon>Spiralia</taxon>
        <taxon>Lophotrochozoa</taxon>
        <taxon>Mollusca</taxon>
        <taxon>Bivalvia</taxon>
        <taxon>Autobranchia</taxon>
        <taxon>Pteriomorphia</taxon>
        <taxon>Ostreida</taxon>
        <taxon>Ostreoidea</taxon>
        <taxon>Ostreidae</taxon>
        <taxon>Magallana</taxon>
    </lineage>
</organism>
<dbReference type="InterPro" id="IPR045071">
    <property type="entry name" value="BBP-like"/>
</dbReference>
<proteinExistence type="predicted"/>
<dbReference type="InterPro" id="IPR036612">
    <property type="entry name" value="KH_dom_type_1_sf"/>
</dbReference>
<dbReference type="Gene3D" id="1.20.5.4010">
    <property type="match status" value="1"/>
</dbReference>
<dbReference type="GO" id="GO:0005634">
    <property type="term" value="C:nucleus"/>
    <property type="evidence" value="ECO:0007669"/>
    <property type="project" value="UniProtKB-SubCell"/>
</dbReference>
<evidence type="ECO:0000313" key="8">
    <source>
        <dbReference type="Proteomes" id="UP000005408"/>
    </source>
</evidence>
<dbReference type="SUPFAM" id="SSF54791">
    <property type="entry name" value="Eukaryotic type KH-domain (KH-domain type I)"/>
    <property type="match status" value="1"/>
</dbReference>
<dbReference type="AlphaFoldDB" id="A0A8W8JLT3"/>
<dbReference type="GO" id="GO:0048024">
    <property type="term" value="P:regulation of mRNA splicing, via spliceosome"/>
    <property type="evidence" value="ECO:0007669"/>
    <property type="project" value="TreeGrafter"/>
</dbReference>
<dbReference type="PANTHER" id="PTHR11208">
    <property type="entry name" value="RNA-BINDING PROTEIN RELATED"/>
    <property type="match status" value="1"/>
</dbReference>
<evidence type="ECO:0000256" key="1">
    <source>
        <dbReference type="ARBA" id="ARBA00004123"/>
    </source>
</evidence>